<dbReference type="Reactome" id="R-DDI-2142691">
    <property type="pathway name" value="Synthesis of Leukotrienes (LT) and Eoxins (EX)"/>
</dbReference>
<dbReference type="PROSITE" id="PS00081">
    <property type="entry name" value="LIPOXYGENASE_2"/>
    <property type="match status" value="1"/>
</dbReference>
<sequence length="629" mass="72925">MANFLIYDGASTYNPFDYEYPINKINNNPKTFKFPPKHSVCLPQKDHFIVERQLALETKQYTYNFEHNVRVAGFDTPVVGLPPCFKYMAPTYELPKCEQLMNPSFAAHGFSLLFSDFQAKINNYLTNKKSEYFGSVSEYLKMIMLPNPPKLIENQTIESLNKFEWLNDKEFGRQRLQGLNAGQLIRLTNEKVQELDLFNKLKFEKMLPTFNMILSSEVNSNFQKMLDNGNLYMVDYSIFDDVNYYESAKKRGRYISSPIALFYINENDEKLYPLCIKILQNDELSPVFTPASNPPESWIFAKLWFQSADGQHMEFFTHLYECHLLGEVFTIATHRQLSTSHPIYQLLHPHFDLLLDINHRARGNLLSSFGPIESLLGGGSIAALHLIVKYHKNFIWRDNTFLNRLKKNNTLNDNKNRKYYFKEDGIEIYKNLFGFVQDVLSKFYTSKEDIERDFELHSWVDEITSEHGGTIKGLIEGEKLVELTQVVELVTDIIFRVTVEHSIGNHGQWDMFGFTPNVPGALYMDPHKIIEGIPTTFEMIINSLPPKKETQDQIAITHLLANTDTGLPTFISTIYEFEKDQSAPNFKDICSSYRSKMEHLSTIIENRNKNVNMPYSYMDPSKICGSIYI</sequence>
<dbReference type="Reactome" id="R-DDI-9020265">
    <property type="pathway name" value="Biosynthesis of aspirin-triggered D-series resolvins"/>
</dbReference>
<keyword evidence="1" id="KW-0479">Metal-binding</keyword>
<dbReference type="eggNOG" id="ENOG502QQSP">
    <property type="taxonomic scope" value="Eukaryota"/>
</dbReference>
<dbReference type="InterPro" id="IPR020834">
    <property type="entry name" value="LipOase_CS"/>
</dbReference>
<dbReference type="Gene3D" id="1.20.245.10">
    <property type="entry name" value="Lipoxygenase-1, Domain 5"/>
    <property type="match status" value="1"/>
</dbReference>
<dbReference type="Reactome" id="R-DDI-9025106">
    <property type="pathway name" value="Biosynthesis of DPAn-6 SPMs"/>
</dbReference>
<dbReference type="PANTHER" id="PTHR11771">
    <property type="entry name" value="LIPOXYGENASE"/>
    <property type="match status" value="1"/>
</dbReference>
<dbReference type="Reactome" id="R-DDI-9026403">
    <property type="pathway name" value="Biosynthesis of DPAn-3-derived 13-series resolvins"/>
</dbReference>
<dbReference type="Reactome" id="R-DDI-6798695">
    <property type="pathway name" value="Neutrophil degranulation"/>
</dbReference>
<dbReference type="KEGG" id="ddi:DDB_G0279909"/>
<dbReference type="dictyBase" id="DDB_G0279909">
    <property type="gene designation" value="lipA"/>
</dbReference>
<dbReference type="SMR" id="Q54W35"/>
<dbReference type="Reactome" id="R-DDI-2142700">
    <property type="pathway name" value="Biosynthesis of Lipoxins (LX)"/>
</dbReference>
<dbReference type="Reactome" id="R-DDI-2142688">
    <property type="pathway name" value="Synthesis of 5-eicosatetraenoic acids"/>
</dbReference>
<dbReference type="RefSeq" id="XP_641415.1">
    <property type="nucleotide sequence ID" value="XM_636323.1"/>
</dbReference>
<evidence type="ECO:0000256" key="1">
    <source>
        <dbReference type="ARBA" id="ARBA00022723"/>
    </source>
</evidence>
<keyword evidence="6" id="KW-1185">Reference proteome</keyword>
<evidence type="ECO:0000313" key="6">
    <source>
        <dbReference type="Proteomes" id="UP000002195"/>
    </source>
</evidence>
<comment type="caution">
    <text evidence="5">The sequence shown here is derived from an EMBL/GenBank/DDBJ whole genome shotgun (WGS) entry which is preliminary data.</text>
</comment>
<dbReference type="GO" id="GO:0016702">
    <property type="term" value="F:oxidoreductase activity, acting on single donors with incorporation of molecular oxygen, incorporation of two atoms of oxygen"/>
    <property type="evidence" value="ECO:0000318"/>
    <property type="project" value="GO_Central"/>
</dbReference>
<dbReference type="Reactome" id="R-DDI-2142770">
    <property type="pathway name" value="Synthesis of 15-eicosatetraenoic acid derivatives"/>
</dbReference>
<dbReference type="Gene3D" id="3.10.450.60">
    <property type="match status" value="1"/>
</dbReference>
<dbReference type="Reactome" id="R-DDI-2142696">
    <property type="pathway name" value="Synthesis of Hepoxilins (HX) and Trioxilins (TrX)"/>
</dbReference>
<dbReference type="InterPro" id="IPR000907">
    <property type="entry name" value="LipOase"/>
</dbReference>
<dbReference type="Reactome" id="R-DDI-9018681">
    <property type="pathway name" value="Biosynthesis of protectins"/>
</dbReference>
<dbReference type="GO" id="GO:0007618">
    <property type="term" value="P:mating"/>
    <property type="evidence" value="ECO:0000270"/>
    <property type="project" value="dictyBase"/>
</dbReference>
<keyword evidence="3" id="KW-0560">Oxidoreductase</keyword>
<dbReference type="PaxDb" id="44689-DDB0214940"/>
<dbReference type="Reactome" id="R-DDI-2142712">
    <property type="pathway name" value="Synthesis of 12-eicosatetraenoic acid derivatives"/>
</dbReference>
<evidence type="ECO:0000313" key="5">
    <source>
        <dbReference type="EMBL" id="EAL67426.1"/>
    </source>
</evidence>
<dbReference type="InterPro" id="IPR036226">
    <property type="entry name" value="LipOase_C_sf"/>
</dbReference>
<dbReference type="Reactome" id="R-DDI-9018677">
    <property type="pathway name" value="Biosynthesis of DHA-derived SPMs"/>
</dbReference>
<dbReference type="Pfam" id="PF00305">
    <property type="entry name" value="Lipoxygenase"/>
    <property type="match status" value="1"/>
</dbReference>
<dbReference type="Reactome" id="R-DDI-9026290">
    <property type="pathway name" value="Biosynthesis of DPAn-3-derived maresins"/>
</dbReference>
<dbReference type="PRINTS" id="PR00087">
    <property type="entry name" value="LIPOXYGENASE"/>
</dbReference>
<reference evidence="5 6" key="1">
    <citation type="journal article" date="2005" name="Nature">
        <title>The genome of the social amoeba Dictyostelium discoideum.</title>
        <authorList>
            <consortium name="The Dictyostelium discoideum Sequencing Consortium"/>
            <person name="Eichinger L."/>
            <person name="Pachebat J.A."/>
            <person name="Glockner G."/>
            <person name="Rajandream M.A."/>
            <person name="Sucgang R."/>
            <person name="Berriman M."/>
            <person name="Song J."/>
            <person name="Olsen R."/>
            <person name="Szafranski K."/>
            <person name="Xu Q."/>
            <person name="Tunggal B."/>
            <person name="Kummerfeld S."/>
            <person name="Madera M."/>
            <person name="Konfortov B.A."/>
            <person name="Rivero F."/>
            <person name="Bankier A.T."/>
            <person name="Lehmann R."/>
            <person name="Hamlin N."/>
            <person name="Davies R."/>
            <person name="Gaudet P."/>
            <person name="Fey P."/>
            <person name="Pilcher K."/>
            <person name="Chen G."/>
            <person name="Saunders D."/>
            <person name="Sodergren E."/>
            <person name="Davis P."/>
            <person name="Kerhornou A."/>
            <person name="Nie X."/>
            <person name="Hall N."/>
            <person name="Anjard C."/>
            <person name="Hemphill L."/>
            <person name="Bason N."/>
            <person name="Farbrother P."/>
            <person name="Desany B."/>
            <person name="Just E."/>
            <person name="Morio T."/>
            <person name="Rost R."/>
            <person name="Churcher C."/>
            <person name="Cooper J."/>
            <person name="Haydock S."/>
            <person name="van Driessche N."/>
            <person name="Cronin A."/>
            <person name="Goodhead I."/>
            <person name="Muzny D."/>
            <person name="Mourier T."/>
            <person name="Pain A."/>
            <person name="Lu M."/>
            <person name="Harper D."/>
            <person name="Lindsay R."/>
            <person name="Hauser H."/>
            <person name="James K."/>
            <person name="Quiles M."/>
            <person name="Madan Babu M."/>
            <person name="Saito T."/>
            <person name="Buchrieser C."/>
            <person name="Wardroper A."/>
            <person name="Felder M."/>
            <person name="Thangavelu M."/>
            <person name="Johnson D."/>
            <person name="Knights A."/>
            <person name="Loulseged H."/>
            <person name="Mungall K."/>
            <person name="Oliver K."/>
            <person name="Price C."/>
            <person name="Quail M.A."/>
            <person name="Urushihara H."/>
            <person name="Hernandez J."/>
            <person name="Rabbinowitsch E."/>
            <person name="Steffen D."/>
            <person name="Sanders M."/>
            <person name="Ma J."/>
            <person name="Kohara Y."/>
            <person name="Sharp S."/>
            <person name="Simmonds M."/>
            <person name="Spiegler S."/>
            <person name="Tivey A."/>
            <person name="Sugano S."/>
            <person name="White B."/>
            <person name="Walker D."/>
            <person name="Woodward J."/>
            <person name="Winckler T."/>
            <person name="Tanaka Y."/>
            <person name="Shaulsky G."/>
            <person name="Schleicher M."/>
            <person name="Weinstock G."/>
            <person name="Rosenthal A."/>
            <person name="Cox E.C."/>
            <person name="Chisholm R.L."/>
            <person name="Gibbs R."/>
            <person name="Loomis W.F."/>
            <person name="Platzer M."/>
            <person name="Kay R.R."/>
            <person name="Williams J."/>
            <person name="Dear P.H."/>
            <person name="Noegel A.A."/>
            <person name="Barrell B."/>
            <person name="Kuspa A."/>
        </authorList>
    </citation>
    <scope>NUCLEOTIDE SEQUENCE [LARGE SCALE GENOMIC DNA]</scope>
    <source>
        <strain evidence="5 6">AX4</strain>
    </source>
</reference>
<feature type="domain" description="Lipoxygenase" evidence="4">
    <location>
        <begin position="33"/>
        <end position="629"/>
    </location>
</feature>
<dbReference type="PhylomeDB" id="Q54W35"/>
<organism evidence="5 6">
    <name type="scientific">Dictyostelium discoideum</name>
    <name type="common">Social amoeba</name>
    <dbReference type="NCBI Taxonomy" id="44689"/>
    <lineage>
        <taxon>Eukaryota</taxon>
        <taxon>Amoebozoa</taxon>
        <taxon>Evosea</taxon>
        <taxon>Eumycetozoa</taxon>
        <taxon>Dictyostelia</taxon>
        <taxon>Dictyosteliales</taxon>
        <taxon>Dictyosteliaceae</taxon>
        <taxon>Dictyostelium</taxon>
    </lineage>
</organism>
<evidence type="ECO:0000256" key="2">
    <source>
        <dbReference type="ARBA" id="ARBA00022964"/>
    </source>
</evidence>
<name>Q54W35_DICDI</name>
<dbReference type="EMBL" id="AAFI02000035">
    <property type="protein sequence ID" value="EAL67426.1"/>
    <property type="molecule type" value="Genomic_DNA"/>
</dbReference>
<dbReference type="Proteomes" id="UP000002195">
    <property type="component" value="Unassembled WGS sequence"/>
</dbReference>
<dbReference type="InParanoid" id="Q54W35"/>
<dbReference type="AlphaFoldDB" id="Q54W35"/>
<dbReference type="STRING" id="44689.Q54W35"/>
<dbReference type="OMA" id="RYSFIKT"/>
<protein>
    <recommendedName>
        <fullName evidence="4">Lipoxygenase domain-containing protein</fullName>
    </recommendedName>
</protein>
<dbReference type="InterPro" id="IPR013819">
    <property type="entry name" value="LipOase_C"/>
</dbReference>
<dbReference type="HOGENOM" id="CLU_004282_3_2_1"/>
<dbReference type="GeneID" id="8622298"/>
<dbReference type="Reactome" id="R-DDI-9026286">
    <property type="pathway name" value="Biosynthesis of DPAn-3-derived protectins and resolvins"/>
</dbReference>
<dbReference type="PROSITE" id="PS51393">
    <property type="entry name" value="LIPOXYGENASE_3"/>
    <property type="match status" value="1"/>
</dbReference>
<evidence type="ECO:0000256" key="3">
    <source>
        <dbReference type="ARBA" id="ARBA00023002"/>
    </source>
</evidence>
<dbReference type="GO" id="GO:0046872">
    <property type="term" value="F:metal ion binding"/>
    <property type="evidence" value="ECO:0007669"/>
    <property type="project" value="UniProtKB-KW"/>
</dbReference>
<accession>Q54W35</accession>
<keyword evidence="2" id="KW-0223">Dioxygenase</keyword>
<proteinExistence type="predicted"/>
<dbReference type="Reactome" id="R-DDI-9018676">
    <property type="pathway name" value="Biosynthesis of D-series resolvins"/>
</dbReference>
<dbReference type="SUPFAM" id="SSF48484">
    <property type="entry name" value="Lipoxigenase"/>
    <property type="match status" value="1"/>
</dbReference>
<dbReference type="GO" id="GO:0034440">
    <property type="term" value="P:lipid oxidation"/>
    <property type="evidence" value="ECO:0000318"/>
    <property type="project" value="GO_Central"/>
</dbReference>
<dbReference type="Reactome" id="R-DDI-9023661">
    <property type="pathway name" value="Biosynthesis of E-series 18(R)-resolvins"/>
</dbReference>
<dbReference type="VEuPathDB" id="AmoebaDB:DDB_G0279909"/>
<gene>
    <name evidence="5" type="primary">lipA</name>
    <name evidence="5" type="ORF">DDB_G0279909</name>
</gene>
<dbReference type="Reactome" id="R-DDI-9027604">
    <property type="pathway name" value="Biosynthesis of electrophilic Omega-3 PUFA oxo-derivatives"/>
</dbReference>
<dbReference type="Reactome" id="R-DDI-9018682">
    <property type="pathway name" value="Biosynthesis of maresins"/>
</dbReference>
<evidence type="ECO:0000259" key="4">
    <source>
        <dbReference type="PROSITE" id="PS51393"/>
    </source>
</evidence>
<dbReference type="Reactome" id="R-DDI-9018896">
    <property type="pathway name" value="Biosynthesis of E-series 18(S)-resolvins"/>
</dbReference>